<name>A0A6J4RSB3_9BACT</name>
<dbReference type="EMBL" id="CADCVN010000277">
    <property type="protein sequence ID" value="CAA9476227.1"/>
    <property type="molecule type" value="Genomic_DNA"/>
</dbReference>
<dbReference type="InterPro" id="IPR025992">
    <property type="entry name" value="Haem-bd"/>
</dbReference>
<feature type="domain" description="Haem-binding" evidence="1">
    <location>
        <begin position="12"/>
        <end position="147"/>
    </location>
</feature>
<organism evidence="2">
    <name type="scientific">uncultured Segetibacter sp</name>
    <dbReference type="NCBI Taxonomy" id="481133"/>
    <lineage>
        <taxon>Bacteria</taxon>
        <taxon>Pseudomonadati</taxon>
        <taxon>Bacteroidota</taxon>
        <taxon>Chitinophagia</taxon>
        <taxon>Chitinophagales</taxon>
        <taxon>Chitinophagaceae</taxon>
        <taxon>Segetibacter</taxon>
        <taxon>environmental samples</taxon>
    </lineage>
</organism>
<evidence type="ECO:0000259" key="1">
    <source>
        <dbReference type="SMART" id="SM01235"/>
    </source>
</evidence>
<protein>
    <recommendedName>
        <fullName evidence="1">Haem-binding domain-containing protein</fullName>
    </recommendedName>
</protein>
<sequence>MKTFGIILIALIAVLVVIQFFHPSKNISTAKSPNDMAVVHNVPANVRTILDKACNDCHSNNTRYPWYNNVQPVAWWLDHHVQEGKRELNFNEFAAYPLRKQYHKLEEVTEMVEEGEMPMSSYTLIHSDARLTDQEKETLINWANSLRSEMKAKYPADSLVRKR</sequence>
<gene>
    <name evidence="2" type="ORF">AVDCRST_MAG96-729</name>
</gene>
<dbReference type="Pfam" id="PF14376">
    <property type="entry name" value="Haem_bd"/>
    <property type="match status" value="1"/>
</dbReference>
<proteinExistence type="predicted"/>
<dbReference type="SMART" id="SM01235">
    <property type="entry name" value="Haem_bd"/>
    <property type="match status" value="1"/>
</dbReference>
<dbReference type="AlphaFoldDB" id="A0A6J4RSB3"/>
<reference evidence="2" key="1">
    <citation type="submission" date="2020-02" db="EMBL/GenBank/DDBJ databases">
        <authorList>
            <person name="Meier V. D."/>
        </authorList>
    </citation>
    <scope>NUCLEOTIDE SEQUENCE</scope>
    <source>
        <strain evidence="2">AVDCRST_MAG96</strain>
    </source>
</reference>
<accession>A0A6J4RSB3</accession>
<evidence type="ECO:0000313" key="2">
    <source>
        <dbReference type="EMBL" id="CAA9476227.1"/>
    </source>
</evidence>